<sequence length="184" mass="20507">MNKPTRSLLPPNATALERRLAEANADLLDIPIALDTLMDPDRIPLRFLPWLAWHMGVDTWRDEWPEQVKRARVKSAIRIARKKGTADAVRDVCASFGANVVMREWFEMTPRGVPGTFEIVMTVGSREGVPATAQYVADIRAEVDRAKRGTAHYIFKQGYSAIGTQQVGAGARAAVYRRLSLSET</sequence>
<evidence type="ECO:0000313" key="1">
    <source>
        <dbReference type="EMBL" id="PRF63028.1"/>
    </source>
</evidence>
<organism evidence="1 2">
    <name type="scientific">Burkholderia multivorans</name>
    <dbReference type="NCBI Taxonomy" id="87883"/>
    <lineage>
        <taxon>Bacteria</taxon>
        <taxon>Pseudomonadati</taxon>
        <taxon>Pseudomonadota</taxon>
        <taxon>Betaproteobacteria</taxon>
        <taxon>Burkholderiales</taxon>
        <taxon>Burkholderiaceae</taxon>
        <taxon>Burkholderia</taxon>
        <taxon>Burkholderia cepacia complex</taxon>
    </lineage>
</organism>
<dbReference type="InterPro" id="IPR006521">
    <property type="entry name" value="Tail_protein_I"/>
</dbReference>
<dbReference type="EMBL" id="PVGH01000040">
    <property type="protein sequence ID" value="PRF63028.1"/>
    <property type="molecule type" value="Genomic_DNA"/>
</dbReference>
<accession>A0A2S9MUZ2</accession>
<comment type="caution">
    <text evidence="1">The sequence shown here is derived from an EMBL/GenBank/DDBJ whole genome shotgun (WGS) entry which is preliminary data.</text>
</comment>
<evidence type="ECO:0000313" key="2">
    <source>
        <dbReference type="Proteomes" id="UP000238982"/>
    </source>
</evidence>
<gene>
    <name evidence="1" type="ORF">C6Q15_08860</name>
</gene>
<dbReference type="Proteomes" id="UP000238982">
    <property type="component" value="Unassembled WGS sequence"/>
</dbReference>
<name>A0A2S9MUZ2_9BURK</name>
<dbReference type="AlphaFoldDB" id="A0A2S9MUZ2"/>
<dbReference type="RefSeq" id="WP_105797416.1">
    <property type="nucleotide sequence ID" value="NZ_JAHPNZ010000008.1"/>
</dbReference>
<dbReference type="NCBIfam" id="TIGR01634">
    <property type="entry name" value="tail_P2_I"/>
    <property type="match status" value="1"/>
</dbReference>
<dbReference type="Pfam" id="PF09684">
    <property type="entry name" value="Tail_P2_I"/>
    <property type="match status" value="1"/>
</dbReference>
<proteinExistence type="predicted"/>
<reference evidence="1 2" key="1">
    <citation type="submission" date="2018-03" db="EMBL/GenBank/DDBJ databases">
        <authorList>
            <person name="Keele B.F."/>
        </authorList>
    </citation>
    <scope>NUCLEOTIDE SEQUENCE [LARGE SCALE GENOMIC DNA]</scope>
    <source>
        <strain evidence="1 2">AU19729</strain>
    </source>
</reference>
<protein>
    <submittedName>
        <fullName evidence="1">Phage tail protein I</fullName>
    </submittedName>
</protein>